<feature type="signal peptide" evidence="2">
    <location>
        <begin position="1"/>
        <end position="21"/>
    </location>
</feature>
<proteinExistence type="predicted"/>
<dbReference type="Proteomes" id="UP000290218">
    <property type="component" value="Unassembled WGS sequence"/>
</dbReference>
<accession>A0A4V1M642</accession>
<evidence type="ECO:0000313" key="4">
    <source>
        <dbReference type="EMBL" id="RXK53706.1"/>
    </source>
</evidence>
<comment type="caution">
    <text evidence="4">The sequence shown here is derived from an EMBL/GenBank/DDBJ whole genome shotgun (WGS) entry which is preliminary data.</text>
</comment>
<dbReference type="InterPro" id="IPR036514">
    <property type="entry name" value="SGNH_hydro_sf"/>
</dbReference>
<dbReference type="OrthoDB" id="9795554at2"/>
<keyword evidence="5" id="KW-1185">Reference proteome</keyword>
<dbReference type="AlphaFoldDB" id="A0A4V1M642"/>
<organism evidence="4 5">
    <name type="scientific">Oleiharenicola lentus</name>
    <dbReference type="NCBI Taxonomy" id="2508720"/>
    <lineage>
        <taxon>Bacteria</taxon>
        <taxon>Pseudomonadati</taxon>
        <taxon>Verrucomicrobiota</taxon>
        <taxon>Opitutia</taxon>
        <taxon>Opitutales</taxon>
        <taxon>Opitutaceae</taxon>
        <taxon>Oleiharenicola</taxon>
    </lineage>
</organism>
<dbReference type="SUPFAM" id="SSF52266">
    <property type="entry name" value="SGNH hydrolase"/>
    <property type="match status" value="1"/>
</dbReference>
<evidence type="ECO:0000256" key="2">
    <source>
        <dbReference type="SAM" id="SignalP"/>
    </source>
</evidence>
<reference evidence="4 5" key="1">
    <citation type="submission" date="2019-01" db="EMBL/GenBank/DDBJ databases">
        <title>Lacunisphaera sp. strain TWA-58.</title>
        <authorList>
            <person name="Chen W.-M."/>
        </authorList>
    </citation>
    <scope>NUCLEOTIDE SEQUENCE [LARGE SCALE GENOMIC DNA]</scope>
    <source>
        <strain evidence="4 5">TWA-58</strain>
    </source>
</reference>
<keyword evidence="1" id="KW-0378">Hydrolase</keyword>
<evidence type="ECO:0000259" key="3">
    <source>
        <dbReference type="Pfam" id="PF03629"/>
    </source>
</evidence>
<feature type="chain" id="PRO_5020208347" evidence="2">
    <location>
        <begin position="22"/>
        <end position="261"/>
    </location>
</feature>
<dbReference type="InterPro" id="IPR005181">
    <property type="entry name" value="SASA"/>
</dbReference>
<dbReference type="EMBL" id="SDHX01000002">
    <property type="protein sequence ID" value="RXK53706.1"/>
    <property type="molecule type" value="Genomic_DNA"/>
</dbReference>
<evidence type="ECO:0000313" key="5">
    <source>
        <dbReference type="Proteomes" id="UP000290218"/>
    </source>
</evidence>
<dbReference type="PANTHER" id="PTHR31988:SF19">
    <property type="entry name" value="9-O-ACETYL-N-ACETYLNEURAMINIC ACID DEACETYLASE-RELATED"/>
    <property type="match status" value="1"/>
</dbReference>
<dbReference type="RefSeq" id="WP_129049658.1">
    <property type="nucleotide sequence ID" value="NZ_SDHX01000002.1"/>
</dbReference>
<sequence length="261" mass="28051">MHPAPLRALLACLLLVNLAPAQTPPALSPANGLASMKIFLLIGQSNMAGRGKVESGDQTPHPRVWVLNKELAWVPAVDPLHFDRPERIGTGLGKTFGAVIADANPDAVIGLVPAAFGGSALDEWAPGRTHYVNAVARAKEALKRGQLAGILWHQGESDRAPDQAATYADRFKKFITQLRADLGAPDVPVIVGEIGRFCPNEGPVNAALRSLPALVPHCALVSSDGLPGRPEEPEVLHFESPGFRELGRRYAQAWREMNIQR</sequence>
<gene>
    <name evidence="4" type="ORF">ESB00_18645</name>
</gene>
<dbReference type="InterPro" id="IPR052940">
    <property type="entry name" value="Carb_Esterase_6"/>
</dbReference>
<protein>
    <submittedName>
        <fullName evidence="4">Sialate O-acetylesterase</fullName>
    </submittedName>
</protein>
<dbReference type="Pfam" id="PF03629">
    <property type="entry name" value="SASA"/>
    <property type="match status" value="1"/>
</dbReference>
<name>A0A4V1M642_9BACT</name>
<feature type="domain" description="Sialate O-acetylesterase" evidence="3">
    <location>
        <begin position="36"/>
        <end position="254"/>
    </location>
</feature>
<evidence type="ECO:0000256" key="1">
    <source>
        <dbReference type="ARBA" id="ARBA00022801"/>
    </source>
</evidence>
<dbReference type="GO" id="GO:0016788">
    <property type="term" value="F:hydrolase activity, acting on ester bonds"/>
    <property type="evidence" value="ECO:0007669"/>
    <property type="project" value="UniProtKB-ARBA"/>
</dbReference>
<keyword evidence="2" id="KW-0732">Signal</keyword>
<dbReference type="Gene3D" id="3.40.50.1110">
    <property type="entry name" value="SGNH hydrolase"/>
    <property type="match status" value="1"/>
</dbReference>
<dbReference type="PANTHER" id="PTHR31988">
    <property type="entry name" value="ESTERASE, PUTATIVE (DUF303)-RELATED"/>
    <property type="match status" value="1"/>
</dbReference>